<feature type="domain" description="Ig-like" evidence="11">
    <location>
        <begin position="713"/>
        <end position="813"/>
    </location>
</feature>
<evidence type="ECO:0000256" key="7">
    <source>
        <dbReference type="ARBA" id="ARBA00023180"/>
    </source>
</evidence>
<feature type="domain" description="Ig-like" evidence="11">
    <location>
        <begin position="1310"/>
        <end position="1395"/>
    </location>
</feature>
<reference evidence="12" key="2">
    <citation type="journal article" date="2021" name="Genome Biol. Evol.">
        <title>Developing a high-quality reference genome for a parasitic bivalve with doubly uniparental inheritance (Bivalvia: Unionida).</title>
        <authorList>
            <person name="Smith C.H."/>
        </authorList>
    </citation>
    <scope>NUCLEOTIDE SEQUENCE</scope>
    <source>
        <strain evidence="12">CHS0354</strain>
        <tissue evidence="12">Mantle</tissue>
    </source>
</reference>
<dbReference type="PANTHER" id="PTHR10075:SF14">
    <property type="entry name" value="CELL ADHESION MOLECULE DSCAM2-RELATED"/>
    <property type="match status" value="1"/>
</dbReference>
<feature type="domain" description="Ig-like" evidence="11">
    <location>
        <begin position="345"/>
        <end position="416"/>
    </location>
</feature>
<dbReference type="GO" id="GO:0005886">
    <property type="term" value="C:plasma membrane"/>
    <property type="evidence" value="ECO:0007669"/>
    <property type="project" value="UniProtKB-ARBA"/>
</dbReference>
<evidence type="ECO:0000256" key="5">
    <source>
        <dbReference type="ARBA" id="ARBA00023136"/>
    </source>
</evidence>
<keyword evidence="3" id="KW-0732">Signal</keyword>
<evidence type="ECO:0000256" key="6">
    <source>
        <dbReference type="ARBA" id="ARBA00023157"/>
    </source>
</evidence>
<dbReference type="Gene3D" id="2.60.40.10">
    <property type="entry name" value="Immunoglobulins"/>
    <property type="match status" value="15"/>
</dbReference>
<sequence length="1710" mass="183371">MFILRETMGIASGSLVLFIVFCFIPTGILSQGSTAPIVSLEGLTTYAVLNRQKVISCTVTDSTGTAVTVTWQKNSVNLINSFISGYTWNSSPVNNHADLTIQNVQQGDEAIFTCIAQNGLRGKSEFSTEMILIGTPSISLRIADGVSQVAVGRTTILQCNINGTENTLANTNINWQGPSGVTLPAAVLRTSTGSRTSELTLISLTSSYSGSYNCSATNVAGIVFSNTVALIVIEAPIVTIPDISTYAITGQSKSIECQVSGTSISSVTWSRNGGSLAVGSKYYWTYSGFSGRADLTVYSLTKADAGTYKCFAQNTVGFSAEDSIDLSVEDILSVTIGSVTDGILGQSKTIPCSIFGTPINTVQWLFNGNQLSKGSQYSWNTGAIADLYISSVTLANSGTYICKATNQASTQQASVSLAVISPPTVTILSSKPTFGIVGQSKTIFCQVSGTVVSTVTWYFNGTPLTISSQYSWTQSLISGRVDLVISSLLKSGSGTYNCSARNDAGTVSDSVVLSAEEILDVTVTNSRETGNVGQVKTLSCTITGTPITSIQWFFNGNTLANNGLKYYWPTSSTPNLQINSLTIADAGVYTCSASNQAGTDYASITFTVIVRPVVNIESSTDLSANEGENVLITCIITNTTTIDTLQWYFQDRFLYHSDPHYYWPSISTVSIPFDGTLRIYSVTSQDTGTYKCQATNAAGTGEDAIGLFVLARPTVVITGPSSLTAYVGQALRIPCTASGSTSITFVQWYYNSVSLSNNGVRYSWNNRPASGNGAIIIHDGTLTVSSVQIGDGGTYECRAGNTAGTRNASVQVTVYALPKVMMTKTSESIYSSRARLVIGCSVSGYQITSVQWFFNNAQLGNFGRYSWTTQTGTFSDSQPLPADLTVNNIIESDAGTYICNATNPGGWTIGTYVLSVDGIPTVNAPITSYTANEGSLIPVNMTCFIAGFNTTQQWIFNGSSITSIGVYRVSFTNSILTLSISPIRLSQAGTYQCSAANGAGQAVSSPITLSVVAIPVVSITSTKPVTANEDQTSITIGCSVTGTGLTAVKWYFNGNKELNRTNSHYSWSYSNSPSLTIYNVVEIDAGNYSCFAENQAGSHSDSVTLNISLKPRVSTTGSIVTVLEHTSAVLFCTVNSTQTFTTVWRFNGFTLTTGGRFDWTSGTTKADLSILVAQPSDSGTYTCVATNSAGSRQVQVALTAQVRAPIITIPQTQYAVEERQSVTLQCDIEASEIDTVTWLANGVTLTSVFGGHFYFQTSYPSSWNTMSQYLKISNVQKTDEGIAKYQCSATNIAGRVTSNSAISLDVQYGPVVTVFPSQQVVLLGEIVTLQCTAQSNPITQSISWTKDSDTTVLSTQSTLRIGPIQASDAGTYRCTANNVLTVPGTGNKERSGSNTVILTTVAPPQSVFLVSSNMETVVMGNSVTLTCNSMGGTVPFYYYWQFSGQNVSQSRSYTIQNIAIIQAGNYDCWAWNSYGKRKADQPVTVVVNLNTGASTSNTCGVGWELILGLTLGILFFLLVLILIIVCCCYFGCCACCKKKESKTKITPGEKPLANPYAGSLTSAVTRKDIDVSINGYRQDRYLVPRYRHLPASSLASGSIMEDRYITPRYHLKPASSVASGPIIIPFEDENSVYSYMPEDHPIKTPRQLPPLQTYTEVLEAPGKHSKKKKKRRHHHYEQNSLPPPSNKSQEQEIEEDIVVIPGPSRDEFYA</sequence>
<comment type="caution">
    <text evidence="12">The sequence shown here is derived from an EMBL/GenBank/DDBJ whole genome shotgun (WGS) entry which is preliminary data.</text>
</comment>
<reference evidence="12" key="3">
    <citation type="submission" date="2023-05" db="EMBL/GenBank/DDBJ databases">
        <authorList>
            <person name="Smith C.H."/>
        </authorList>
    </citation>
    <scope>NUCLEOTIDE SEQUENCE</scope>
    <source>
        <strain evidence="12">CHS0354</strain>
        <tissue evidence="12">Mantle</tissue>
    </source>
</reference>
<feature type="domain" description="Ig-like" evidence="11">
    <location>
        <begin position="516"/>
        <end position="605"/>
    </location>
</feature>
<comment type="subcellular location">
    <subcellularLocation>
        <location evidence="1">Membrane</location>
        <topology evidence="1">Single-pass membrane protein</topology>
    </subcellularLocation>
</comment>
<feature type="domain" description="Ig-like" evidence="11">
    <location>
        <begin position="818"/>
        <end position="915"/>
    </location>
</feature>
<gene>
    <name evidence="12" type="ORF">CHS0354_019165</name>
</gene>
<feature type="domain" description="Ig-like" evidence="11">
    <location>
        <begin position="612"/>
        <end position="706"/>
    </location>
</feature>
<evidence type="ECO:0000256" key="2">
    <source>
        <dbReference type="ARBA" id="ARBA00022692"/>
    </source>
</evidence>
<keyword evidence="8" id="KW-0393">Immunoglobulin domain</keyword>
<dbReference type="Proteomes" id="UP001195483">
    <property type="component" value="Unassembled WGS sequence"/>
</dbReference>
<dbReference type="InterPro" id="IPR013106">
    <property type="entry name" value="Ig_V-set"/>
</dbReference>
<feature type="domain" description="Ig-like" evidence="11">
    <location>
        <begin position="423"/>
        <end position="514"/>
    </location>
</feature>
<dbReference type="EMBL" id="JAEAOA010001187">
    <property type="protein sequence ID" value="KAK3601166.1"/>
    <property type="molecule type" value="Genomic_DNA"/>
</dbReference>
<keyword evidence="5 10" id="KW-0472">Membrane</keyword>
<feature type="domain" description="Ig-like" evidence="11">
    <location>
        <begin position="1205"/>
        <end position="1303"/>
    </location>
</feature>
<name>A0AAE0T040_9BIVA</name>
<dbReference type="CDD" id="cd00096">
    <property type="entry name" value="Ig"/>
    <property type="match status" value="8"/>
</dbReference>
<feature type="compositionally biased region" description="Basic residues" evidence="9">
    <location>
        <begin position="1663"/>
        <end position="1675"/>
    </location>
</feature>
<dbReference type="SMART" id="SM00406">
    <property type="entry name" value="IGv"/>
    <property type="match status" value="6"/>
</dbReference>
<evidence type="ECO:0000256" key="1">
    <source>
        <dbReference type="ARBA" id="ARBA00004167"/>
    </source>
</evidence>
<keyword evidence="6" id="KW-1015">Disulfide bond</keyword>
<proteinExistence type="predicted"/>
<dbReference type="GO" id="GO:0007155">
    <property type="term" value="P:cell adhesion"/>
    <property type="evidence" value="ECO:0007669"/>
    <property type="project" value="InterPro"/>
</dbReference>
<feature type="region of interest" description="Disordered" evidence="9">
    <location>
        <begin position="1659"/>
        <end position="1710"/>
    </location>
</feature>
<dbReference type="InterPro" id="IPR007110">
    <property type="entry name" value="Ig-like_dom"/>
</dbReference>
<evidence type="ECO:0000256" key="10">
    <source>
        <dbReference type="SAM" id="Phobius"/>
    </source>
</evidence>
<keyword evidence="7" id="KW-0325">Glycoprotein</keyword>
<feature type="domain" description="Ig-like" evidence="11">
    <location>
        <begin position="1015"/>
        <end position="1106"/>
    </location>
</feature>
<dbReference type="SUPFAM" id="SSF48726">
    <property type="entry name" value="Immunoglobulin"/>
    <property type="match status" value="15"/>
</dbReference>
<evidence type="ECO:0000259" key="11">
    <source>
        <dbReference type="PROSITE" id="PS50835"/>
    </source>
</evidence>
<evidence type="ECO:0000256" key="9">
    <source>
        <dbReference type="SAM" id="MobiDB-lite"/>
    </source>
</evidence>
<reference evidence="12" key="1">
    <citation type="journal article" date="2021" name="Genome Biol. Evol.">
        <title>A High-Quality Reference Genome for a Parasitic Bivalve with Doubly Uniparental Inheritance (Bivalvia: Unionida).</title>
        <authorList>
            <person name="Smith C.H."/>
        </authorList>
    </citation>
    <scope>NUCLEOTIDE SEQUENCE</scope>
    <source>
        <strain evidence="12">CHS0354</strain>
    </source>
</reference>
<dbReference type="PRINTS" id="PR01838">
    <property type="entry name" value="NCAMFAMILY"/>
</dbReference>
<feature type="domain" description="Ig-like" evidence="11">
    <location>
        <begin position="236"/>
        <end position="327"/>
    </location>
</feature>
<feature type="domain" description="Ig-like" evidence="11">
    <location>
        <begin position="25"/>
        <end position="127"/>
    </location>
</feature>
<dbReference type="SMART" id="SM00409">
    <property type="entry name" value="IG"/>
    <property type="match status" value="15"/>
</dbReference>
<dbReference type="InterPro" id="IPR013098">
    <property type="entry name" value="Ig_I-set"/>
</dbReference>
<accession>A0AAE0T040</accession>
<feature type="domain" description="Ig-like" evidence="11">
    <location>
        <begin position="1404"/>
        <end position="1484"/>
    </location>
</feature>
<feature type="domain" description="Ig-like" evidence="11">
    <location>
        <begin position="1111"/>
        <end position="1199"/>
    </location>
</feature>
<evidence type="ECO:0000256" key="8">
    <source>
        <dbReference type="ARBA" id="ARBA00023319"/>
    </source>
</evidence>
<dbReference type="PROSITE" id="PS50835">
    <property type="entry name" value="IG_LIKE"/>
    <property type="match status" value="15"/>
</dbReference>
<protein>
    <recommendedName>
        <fullName evidence="11">Ig-like domain-containing protein</fullName>
    </recommendedName>
</protein>
<evidence type="ECO:0000313" key="12">
    <source>
        <dbReference type="EMBL" id="KAK3601166.1"/>
    </source>
</evidence>
<dbReference type="InterPro" id="IPR003598">
    <property type="entry name" value="Ig_sub2"/>
</dbReference>
<dbReference type="InterPro" id="IPR013783">
    <property type="entry name" value="Ig-like_fold"/>
</dbReference>
<dbReference type="Pfam" id="PF13927">
    <property type="entry name" value="Ig_3"/>
    <property type="match status" value="5"/>
</dbReference>
<keyword evidence="4 10" id="KW-1133">Transmembrane helix</keyword>
<keyword evidence="2 10" id="KW-0812">Transmembrane</keyword>
<feature type="domain" description="Ig-like" evidence="11">
    <location>
        <begin position="136"/>
        <end position="229"/>
    </location>
</feature>
<dbReference type="GO" id="GO:0007399">
    <property type="term" value="P:nervous system development"/>
    <property type="evidence" value="ECO:0007669"/>
    <property type="project" value="UniProtKB-ARBA"/>
</dbReference>
<organism evidence="12 13">
    <name type="scientific">Potamilus streckersoni</name>
    <dbReference type="NCBI Taxonomy" id="2493646"/>
    <lineage>
        <taxon>Eukaryota</taxon>
        <taxon>Metazoa</taxon>
        <taxon>Spiralia</taxon>
        <taxon>Lophotrochozoa</taxon>
        <taxon>Mollusca</taxon>
        <taxon>Bivalvia</taxon>
        <taxon>Autobranchia</taxon>
        <taxon>Heteroconchia</taxon>
        <taxon>Palaeoheterodonta</taxon>
        <taxon>Unionida</taxon>
        <taxon>Unionoidea</taxon>
        <taxon>Unionidae</taxon>
        <taxon>Ambleminae</taxon>
        <taxon>Lampsilini</taxon>
        <taxon>Potamilus</taxon>
    </lineage>
</organism>
<feature type="domain" description="Ig-like" evidence="11">
    <location>
        <begin position="920"/>
        <end position="1010"/>
    </location>
</feature>
<dbReference type="Pfam" id="PF07679">
    <property type="entry name" value="I-set"/>
    <property type="match status" value="9"/>
</dbReference>
<dbReference type="InterPro" id="IPR036179">
    <property type="entry name" value="Ig-like_dom_sf"/>
</dbReference>
<evidence type="ECO:0000313" key="13">
    <source>
        <dbReference type="Proteomes" id="UP001195483"/>
    </source>
</evidence>
<dbReference type="PANTHER" id="PTHR10075">
    <property type="entry name" value="BASIGIN RELATED"/>
    <property type="match status" value="1"/>
</dbReference>
<dbReference type="InterPro" id="IPR003599">
    <property type="entry name" value="Ig_sub"/>
</dbReference>
<dbReference type="SMART" id="SM00408">
    <property type="entry name" value="IGc2"/>
    <property type="match status" value="15"/>
</dbReference>
<evidence type="ECO:0000256" key="3">
    <source>
        <dbReference type="ARBA" id="ARBA00022729"/>
    </source>
</evidence>
<feature type="transmembrane region" description="Helical" evidence="10">
    <location>
        <begin position="1505"/>
        <end position="1532"/>
    </location>
</feature>
<dbReference type="InterPro" id="IPR009138">
    <property type="entry name" value="Neural_cell_adh"/>
</dbReference>
<dbReference type="FunFam" id="2.60.40.10:FF:000032">
    <property type="entry name" value="palladin isoform X1"/>
    <property type="match status" value="1"/>
</dbReference>
<evidence type="ECO:0000256" key="4">
    <source>
        <dbReference type="ARBA" id="ARBA00022989"/>
    </source>
</evidence>
<keyword evidence="13" id="KW-1185">Reference proteome</keyword>